<protein>
    <recommendedName>
        <fullName evidence="4">DUF4492 domain-containing protein</fullName>
    </recommendedName>
</protein>
<organism evidence="2 3">
    <name type="scientific">Hoylesella buccalis ATCC 35310</name>
    <dbReference type="NCBI Taxonomy" id="679190"/>
    <lineage>
        <taxon>Bacteria</taxon>
        <taxon>Pseudomonadati</taxon>
        <taxon>Bacteroidota</taxon>
        <taxon>Bacteroidia</taxon>
        <taxon>Bacteroidales</taxon>
        <taxon>Prevotellaceae</taxon>
        <taxon>Hoylesella</taxon>
    </lineage>
</organism>
<evidence type="ECO:0000313" key="2">
    <source>
        <dbReference type="EMBL" id="EFA90850.1"/>
    </source>
</evidence>
<dbReference type="Proteomes" id="UP000005283">
    <property type="component" value="Unassembled WGS sequence"/>
</dbReference>
<feature type="transmembrane region" description="Helical" evidence="1">
    <location>
        <begin position="65"/>
        <end position="85"/>
    </location>
</feature>
<accession>D1W9D3</accession>
<gene>
    <name evidence="2" type="ORF">HMPREF0650_0119</name>
</gene>
<keyword evidence="3" id="KW-1185">Reference proteome</keyword>
<dbReference type="EMBL" id="ADEG01000118">
    <property type="protein sequence ID" value="EFA90850.1"/>
    <property type="molecule type" value="Genomic_DNA"/>
</dbReference>
<keyword evidence="1" id="KW-0812">Transmembrane</keyword>
<keyword evidence="1" id="KW-1133">Transmembrane helix</keyword>
<proteinExistence type="predicted"/>
<dbReference type="InterPro" id="IPR027853">
    <property type="entry name" value="DUF4492"/>
</dbReference>
<evidence type="ECO:0000313" key="3">
    <source>
        <dbReference type="Proteomes" id="UP000005283"/>
    </source>
</evidence>
<keyword evidence="1" id="KW-0472">Membrane</keyword>
<sequence length="112" mass="13594">MHPYRLDFVSSNVVNNFFYEKVQLYIYFITFTPENYFTMNKNSFIYRAFDLYYDGFKHMTVGKTLWTVILIKLFIMFAILKVFFFPDFIKQNSQKGDEADFVSTEMIKRNIH</sequence>
<name>D1W9D3_9BACT</name>
<evidence type="ECO:0008006" key="4">
    <source>
        <dbReference type="Google" id="ProtNLM"/>
    </source>
</evidence>
<comment type="caution">
    <text evidence="2">The sequence shown here is derived from an EMBL/GenBank/DDBJ whole genome shotgun (WGS) entry which is preliminary data.</text>
</comment>
<dbReference type="AlphaFoldDB" id="D1W9D3"/>
<dbReference type="Pfam" id="PF14899">
    <property type="entry name" value="DUF4492"/>
    <property type="match status" value="1"/>
</dbReference>
<dbReference type="eggNOG" id="ENOG5032YBB">
    <property type="taxonomic scope" value="Bacteria"/>
</dbReference>
<reference evidence="2 3" key="1">
    <citation type="submission" date="2009-12" db="EMBL/GenBank/DDBJ databases">
        <title>Genome Sequence of Prevotella buccalis ATCC 35310.</title>
        <authorList>
            <person name="Durkin A.S."/>
            <person name="Madupu R."/>
            <person name="Torralba M."/>
            <person name="Methe B."/>
            <person name="Sutton G."/>
            <person name="Strausberg R.L."/>
            <person name="Nelson K.E."/>
        </authorList>
    </citation>
    <scope>NUCLEOTIDE SEQUENCE [LARGE SCALE GENOMIC DNA]</scope>
    <source>
        <strain evidence="2 3">ATCC 35310</strain>
    </source>
</reference>
<evidence type="ECO:0000256" key="1">
    <source>
        <dbReference type="SAM" id="Phobius"/>
    </source>
</evidence>
<dbReference type="STRING" id="679190.HMPREF0650_0119"/>